<feature type="non-terminal residue" evidence="1">
    <location>
        <position position="1"/>
    </location>
</feature>
<dbReference type="Proteomes" id="UP001497623">
    <property type="component" value="Unassembled WGS sequence"/>
</dbReference>
<name>A0AAV2S491_MEGNR</name>
<comment type="caution">
    <text evidence="1">The sequence shown here is derived from an EMBL/GenBank/DDBJ whole genome shotgun (WGS) entry which is preliminary data.</text>
</comment>
<dbReference type="AlphaFoldDB" id="A0AAV2S491"/>
<protein>
    <recommendedName>
        <fullName evidence="3">Vitellogenin</fullName>
    </recommendedName>
</protein>
<evidence type="ECO:0000313" key="2">
    <source>
        <dbReference type="Proteomes" id="UP001497623"/>
    </source>
</evidence>
<organism evidence="1 2">
    <name type="scientific">Meganyctiphanes norvegica</name>
    <name type="common">Northern krill</name>
    <name type="synonym">Thysanopoda norvegica</name>
    <dbReference type="NCBI Taxonomy" id="48144"/>
    <lineage>
        <taxon>Eukaryota</taxon>
        <taxon>Metazoa</taxon>
        <taxon>Ecdysozoa</taxon>
        <taxon>Arthropoda</taxon>
        <taxon>Crustacea</taxon>
        <taxon>Multicrustacea</taxon>
        <taxon>Malacostraca</taxon>
        <taxon>Eumalacostraca</taxon>
        <taxon>Eucarida</taxon>
        <taxon>Euphausiacea</taxon>
        <taxon>Euphausiidae</taxon>
        <taxon>Meganyctiphanes</taxon>
    </lineage>
</organism>
<feature type="non-terminal residue" evidence="1">
    <location>
        <position position="112"/>
    </location>
</feature>
<proteinExistence type="predicted"/>
<accession>A0AAV2S491</accession>
<evidence type="ECO:0008006" key="3">
    <source>
        <dbReference type="Google" id="ProtNLM"/>
    </source>
</evidence>
<keyword evidence="2" id="KW-1185">Reference proteome</keyword>
<evidence type="ECO:0000313" key="1">
    <source>
        <dbReference type="EMBL" id="CAL4158934.1"/>
    </source>
</evidence>
<reference evidence="1 2" key="1">
    <citation type="submission" date="2024-05" db="EMBL/GenBank/DDBJ databases">
        <authorList>
            <person name="Wallberg A."/>
        </authorList>
    </citation>
    <scope>NUCLEOTIDE SEQUENCE [LARGE SCALE GENOMIC DNA]</scope>
</reference>
<gene>
    <name evidence="1" type="ORF">MNOR_LOCUS32157</name>
</gene>
<sequence>PVTEIMLNYQLKQLNGTVIMLGNFWEHTTKVFVPNTSSPSVMMGQTVVGEIDTQVNDKVNWKSKAAEQNIMHHLNLTVYNLESGVDYIGSAKVKNHYGWSADSAFFSFSTKK</sequence>
<dbReference type="EMBL" id="CAXKWB010043052">
    <property type="protein sequence ID" value="CAL4158934.1"/>
    <property type="molecule type" value="Genomic_DNA"/>
</dbReference>